<dbReference type="AlphaFoldDB" id="S2E390"/>
<feature type="transmembrane region" description="Helical" evidence="13">
    <location>
        <begin position="386"/>
        <end position="406"/>
    </location>
</feature>
<keyword evidence="16" id="KW-1185">Reference proteome</keyword>
<feature type="transmembrane region" description="Helical" evidence="13">
    <location>
        <begin position="446"/>
        <end position="473"/>
    </location>
</feature>
<dbReference type="InterPro" id="IPR004358">
    <property type="entry name" value="Sig_transdc_His_kin-like_C"/>
</dbReference>
<dbReference type="Proteomes" id="UP000006073">
    <property type="component" value="Unassembled WGS sequence"/>
</dbReference>
<feature type="transmembrane region" description="Helical" evidence="13">
    <location>
        <begin position="37"/>
        <end position="57"/>
    </location>
</feature>
<feature type="transmembrane region" description="Helical" evidence="13">
    <location>
        <begin position="164"/>
        <end position="181"/>
    </location>
</feature>
<dbReference type="InterPro" id="IPR036890">
    <property type="entry name" value="HATPase_C_sf"/>
</dbReference>
<keyword evidence="7 13" id="KW-0812">Transmembrane</keyword>
<protein>
    <recommendedName>
        <fullName evidence="4">histidine kinase</fullName>
        <ecNumber evidence="4">2.7.13.3</ecNumber>
    </recommendedName>
</protein>
<dbReference type="EC" id="2.7.13.3" evidence="4"/>
<comment type="catalytic activity">
    <reaction evidence="1">
        <text>ATP + protein L-histidine = ADP + protein N-phospho-L-histidine.</text>
        <dbReference type="EC" id="2.7.13.3"/>
    </reaction>
</comment>
<dbReference type="GO" id="GO:0022857">
    <property type="term" value="F:transmembrane transporter activity"/>
    <property type="evidence" value="ECO:0007669"/>
    <property type="project" value="InterPro"/>
</dbReference>
<dbReference type="SMART" id="SM00388">
    <property type="entry name" value="HisKA"/>
    <property type="match status" value="1"/>
</dbReference>
<evidence type="ECO:0000256" key="11">
    <source>
        <dbReference type="ARBA" id="ARBA00023136"/>
    </source>
</evidence>
<dbReference type="eggNOG" id="COG5002">
    <property type="taxonomic scope" value="Bacteria"/>
</dbReference>
<dbReference type="InterPro" id="IPR005467">
    <property type="entry name" value="His_kinase_dom"/>
</dbReference>
<dbReference type="Gene3D" id="3.30.565.10">
    <property type="entry name" value="Histidine kinase-like ATPase, C-terminal domain"/>
    <property type="match status" value="1"/>
</dbReference>
<dbReference type="PROSITE" id="PS50109">
    <property type="entry name" value="HIS_KIN"/>
    <property type="match status" value="1"/>
</dbReference>
<keyword evidence="9 13" id="KW-1133">Transmembrane helix</keyword>
<dbReference type="STRING" id="1189612.A33Q_2363"/>
<keyword evidence="12" id="KW-0175">Coiled coil</keyword>
<dbReference type="EMBL" id="ALWO02000033">
    <property type="protein sequence ID" value="EOZ96593.1"/>
    <property type="molecule type" value="Genomic_DNA"/>
</dbReference>
<dbReference type="eggNOG" id="COG0591">
    <property type="taxonomic scope" value="Bacteria"/>
</dbReference>
<dbReference type="Pfam" id="PF00512">
    <property type="entry name" value="HisKA"/>
    <property type="match status" value="1"/>
</dbReference>
<name>S2E390_INDAL</name>
<evidence type="ECO:0000256" key="1">
    <source>
        <dbReference type="ARBA" id="ARBA00000085"/>
    </source>
</evidence>
<evidence type="ECO:0000256" key="6">
    <source>
        <dbReference type="ARBA" id="ARBA00022679"/>
    </source>
</evidence>
<keyword evidence="11 13" id="KW-0472">Membrane</keyword>
<dbReference type="OrthoDB" id="9764438at2"/>
<evidence type="ECO:0000256" key="2">
    <source>
        <dbReference type="ARBA" id="ARBA00004141"/>
    </source>
</evidence>
<proteinExistence type="inferred from homology"/>
<comment type="similarity">
    <text evidence="3">Belongs to the sodium:solute symporter (SSF) (TC 2.A.21) family.</text>
</comment>
<evidence type="ECO:0000256" key="12">
    <source>
        <dbReference type="SAM" id="Coils"/>
    </source>
</evidence>
<feature type="transmembrane region" description="Helical" evidence="13">
    <location>
        <begin position="114"/>
        <end position="134"/>
    </location>
</feature>
<reference evidence="15 16" key="1">
    <citation type="journal article" date="2013" name="Genome Announc.">
        <title>Draft Genome Sequence of Indibacter alkaliphilus Strain LW1T, Isolated from Lonar Lake, a Haloalkaline Lake in the Buldana District of Maharashtra, India.</title>
        <authorList>
            <person name="Singh A."/>
            <person name="Kumar Jangir P."/>
            <person name="Sharma R."/>
            <person name="Singh A."/>
            <person name="Kumar Pinnaka A."/>
            <person name="Shivaji S."/>
        </authorList>
    </citation>
    <scope>NUCLEOTIDE SEQUENCE [LARGE SCALE GENOMIC DNA]</scope>
    <source>
        <strain evidence="16">CCUG 57479 / KCTC 22604 / LW1</strain>
    </source>
</reference>
<gene>
    <name evidence="15" type="ORF">A33Q_2363</name>
</gene>
<keyword evidence="10" id="KW-0902">Two-component regulatory system</keyword>
<evidence type="ECO:0000313" key="16">
    <source>
        <dbReference type="Proteomes" id="UP000006073"/>
    </source>
</evidence>
<organism evidence="15 16">
    <name type="scientific">Indibacter alkaliphilus (strain CCUG 57479 / KCTC 22604 / LW1)</name>
    <dbReference type="NCBI Taxonomy" id="1189612"/>
    <lineage>
        <taxon>Bacteria</taxon>
        <taxon>Pseudomonadati</taxon>
        <taxon>Bacteroidota</taxon>
        <taxon>Cytophagia</taxon>
        <taxon>Cytophagales</taxon>
        <taxon>Cyclobacteriaceae</taxon>
    </lineage>
</organism>
<dbReference type="SUPFAM" id="SSF47384">
    <property type="entry name" value="Homodimeric domain of signal transducing histidine kinase"/>
    <property type="match status" value="1"/>
</dbReference>
<feature type="domain" description="Histidine kinase" evidence="14">
    <location>
        <begin position="686"/>
        <end position="900"/>
    </location>
</feature>
<evidence type="ECO:0000256" key="5">
    <source>
        <dbReference type="ARBA" id="ARBA00022553"/>
    </source>
</evidence>
<feature type="transmembrane region" description="Helical" evidence="13">
    <location>
        <begin position="330"/>
        <end position="356"/>
    </location>
</feature>
<dbReference type="CDD" id="cd00082">
    <property type="entry name" value="HisKA"/>
    <property type="match status" value="1"/>
</dbReference>
<dbReference type="PANTHER" id="PTHR43711">
    <property type="entry name" value="TWO-COMPONENT HISTIDINE KINASE"/>
    <property type="match status" value="1"/>
</dbReference>
<dbReference type="PANTHER" id="PTHR43711:SF1">
    <property type="entry name" value="HISTIDINE KINASE 1"/>
    <property type="match status" value="1"/>
</dbReference>
<dbReference type="Gene3D" id="1.20.1730.10">
    <property type="entry name" value="Sodium/glucose cotransporter"/>
    <property type="match status" value="1"/>
</dbReference>
<feature type="transmembrane region" description="Helical" evidence="13">
    <location>
        <begin position="412"/>
        <end position="439"/>
    </location>
</feature>
<dbReference type="CDD" id="cd10322">
    <property type="entry name" value="SLC5sbd"/>
    <property type="match status" value="1"/>
</dbReference>
<evidence type="ECO:0000256" key="7">
    <source>
        <dbReference type="ARBA" id="ARBA00022692"/>
    </source>
</evidence>
<dbReference type="Pfam" id="PF02518">
    <property type="entry name" value="HATPase_c"/>
    <property type="match status" value="1"/>
</dbReference>
<dbReference type="SMART" id="SM00387">
    <property type="entry name" value="HATPase_c"/>
    <property type="match status" value="1"/>
</dbReference>
<dbReference type="SUPFAM" id="SSF55874">
    <property type="entry name" value="ATPase domain of HSP90 chaperone/DNA topoisomerase II/histidine kinase"/>
    <property type="match status" value="1"/>
</dbReference>
<dbReference type="InterPro" id="IPR050736">
    <property type="entry name" value="Sensor_HK_Regulatory"/>
</dbReference>
<dbReference type="RefSeq" id="WP_009033961.1">
    <property type="nucleotide sequence ID" value="NZ_ALWO02000033.1"/>
</dbReference>
<comment type="subcellular location">
    <subcellularLocation>
        <location evidence="2">Membrane</location>
        <topology evidence="2">Multi-pass membrane protein</topology>
    </subcellularLocation>
</comment>
<feature type="transmembrane region" description="Helical" evidence="13">
    <location>
        <begin position="202"/>
        <end position="220"/>
    </location>
</feature>
<keyword evidence="8" id="KW-0418">Kinase</keyword>
<feature type="transmembrane region" description="Helical" evidence="13">
    <location>
        <begin position="69"/>
        <end position="86"/>
    </location>
</feature>
<dbReference type="PROSITE" id="PS50283">
    <property type="entry name" value="NA_SOLUT_SYMP_3"/>
    <property type="match status" value="1"/>
</dbReference>
<keyword evidence="6" id="KW-0808">Transferase</keyword>
<comment type="caution">
    <text evidence="15">The sequence shown here is derived from an EMBL/GenBank/DDBJ whole genome shotgun (WGS) entry which is preliminary data.</text>
</comment>
<evidence type="ECO:0000256" key="3">
    <source>
        <dbReference type="ARBA" id="ARBA00006434"/>
    </source>
</evidence>
<feature type="transmembrane region" description="Helical" evidence="13">
    <location>
        <begin position="501"/>
        <end position="523"/>
    </location>
</feature>
<dbReference type="FunFam" id="1.10.287.130:FF:000001">
    <property type="entry name" value="Two-component sensor histidine kinase"/>
    <property type="match status" value="1"/>
</dbReference>
<evidence type="ECO:0000256" key="8">
    <source>
        <dbReference type="ARBA" id="ARBA00022777"/>
    </source>
</evidence>
<dbReference type="InterPro" id="IPR003661">
    <property type="entry name" value="HisK_dim/P_dom"/>
</dbReference>
<dbReference type="InterPro" id="IPR036097">
    <property type="entry name" value="HisK_dim/P_sf"/>
</dbReference>
<dbReference type="GO" id="GO:0000155">
    <property type="term" value="F:phosphorelay sensor kinase activity"/>
    <property type="evidence" value="ECO:0007669"/>
    <property type="project" value="InterPro"/>
</dbReference>
<feature type="transmembrane region" description="Helical" evidence="13">
    <location>
        <begin position="286"/>
        <end position="310"/>
    </location>
</feature>
<evidence type="ECO:0000313" key="15">
    <source>
        <dbReference type="EMBL" id="EOZ96593.1"/>
    </source>
</evidence>
<keyword evidence="5" id="KW-0597">Phosphoprotein</keyword>
<accession>S2E390</accession>
<evidence type="ECO:0000256" key="13">
    <source>
        <dbReference type="SAM" id="Phobius"/>
    </source>
</evidence>
<dbReference type="GO" id="GO:0016020">
    <property type="term" value="C:membrane"/>
    <property type="evidence" value="ECO:0007669"/>
    <property type="project" value="UniProtKB-SubCell"/>
</dbReference>
<sequence>MLESSLIISFTFGYLAILFAIAWFSEKSAEKGNNLASSPYVYALSLAVYCTAWTYYGSVGRAATNGLEFLTIYIGPSLVAPLWWIIMRKIIRISKVQQISSIADFISSRYGKNITLGGLVTVFCLLGILPYTSIQIKAIASSFEILQNDQIGAQLLELPFYQDTAFYLSLGLALFTILFGTRKLEATAQHEGMVMAVAFESIFKLLAFLAVGLFVTYFVFDGFQDIFLQAELRDLGHLFVMSEENSASEWFWLSVLSMMAIMFLPRQFQMTVIENNDEKHLDKAMWLFPLYLLLINVFVIPIALGGLVHFDSASVDADTYVLALPIAYDQGWLALLVYLGGFSAATSMIIVSTIALSNMVSNNLVMPIILFNDQLKNKYQHKLGDIVVIIRRATIILIILAAYLYYREVSGYFSLVSIGLISFVAIAQFTPAIIGGIFWKKGARPGALAGIVAGFIIWFFTLVVPTMVMAGFLPQTIMDDGLFGIAALKPYSLLGMEGMSYVTHALFFSLSANTILYVVLSLYSRQSSKEHNQAVVFVDIFKYSTTLDSSIIWKGQAYLPDIKSLLDNFLGTEKAEEALRNFTVRTGREPGQNNYADPELVNYSERLLSGIIGAASARVMVESVVKEEEISMEEVLSILKETQELKNLNLELKKKSKALKKASEDLREMNETLRLNDMLKDEFISTVTHEMKTPITSIRAFSEILMDEDLPEEEKHKFLDIIIQETKRMSRLIDQVLELEKFDSGRQKLNMENTEARILILQSAESMLQVFKEKSLEFELDLQFEELYLNLDEDRIKQVILNLLSNASKFAVDKVKLSSFKKNQHWILQVCDDGKGVPKEEVPFIFDKFFQAKNQTSKKPIGSGLGLAISKKIIEYHGGEIDIIQEPGKTCFQFSLPINESESLNQYSTTTHEQNIDRR</sequence>
<evidence type="ECO:0000256" key="10">
    <source>
        <dbReference type="ARBA" id="ARBA00023012"/>
    </source>
</evidence>
<evidence type="ECO:0000256" key="4">
    <source>
        <dbReference type="ARBA" id="ARBA00012438"/>
    </source>
</evidence>
<dbReference type="InterPro" id="IPR003594">
    <property type="entry name" value="HATPase_dom"/>
</dbReference>
<dbReference type="InterPro" id="IPR001734">
    <property type="entry name" value="Na/solute_symporter"/>
</dbReference>
<feature type="transmembrane region" description="Helical" evidence="13">
    <location>
        <begin position="6"/>
        <end position="25"/>
    </location>
</feature>
<dbReference type="Gene3D" id="1.10.287.130">
    <property type="match status" value="1"/>
</dbReference>
<dbReference type="PRINTS" id="PR00344">
    <property type="entry name" value="BCTRLSENSOR"/>
</dbReference>
<feature type="coiled-coil region" evidence="12">
    <location>
        <begin position="638"/>
        <end position="676"/>
    </location>
</feature>
<dbReference type="InterPro" id="IPR038377">
    <property type="entry name" value="Na/Glc_symporter_sf"/>
</dbReference>
<dbReference type="InterPro" id="IPR018212">
    <property type="entry name" value="Na/solute_symporter_CS"/>
</dbReference>
<feature type="transmembrane region" description="Helical" evidence="13">
    <location>
        <begin position="250"/>
        <end position="265"/>
    </location>
</feature>
<evidence type="ECO:0000259" key="14">
    <source>
        <dbReference type="PROSITE" id="PS50109"/>
    </source>
</evidence>
<dbReference type="PROSITE" id="PS00457">
    <property type="entry name" value="NA_SOLUT_SYMP_2"/>
    <property type="match status" value="1"/>
</dbReference>
<evidence type="ECO:0000256" key="9">
    <source>
        <dbReference type="ARBA" id="ARBA00022989"/>
    </source>
</evidence>